<dbReference type="PANTHER" id="PTHR42815">
    <property type="entry name" value="FAD-BINDING, PUTATIVE (AFU_ORTHOLOGUE AFUA_6G07600)-RELATED"/>
    <property type="match status" value="1"/>
</dbReference>
<dbReference type="OrthoDB" id="436496at2759"/>
<evidence type="ECO:0000313" key="2">
    <source>
        <dbReference type="Proteomes" id="UP000807353"/>
    </source>
</evidence>
<dbReference type="AlphaFoldDB" id="A0A9P5XYM8"/>
<proteinExistence type="predicted"/>
<protein>
    <submittedName>
        <fullName evidence="1">Uncharacterized protein</fullName>
    </submittedName>
</protein>
<reference evidence="1" key="1">
    <citation type="submission" date="2020-11" db="EMBL/GenBank/DDBJ databases">
        <authorList>
            <consortium name="DOE Joint Genome Institute"/>
            <person name="Ahrendt S."/>
            <person name="Riley R."/>
            <person name="Andreopoulos W."/>
            <person name="Labutti K."/>
            <person name="Pangilinan J."/>
            <person name="Ruiz-Duenas F.J."/>
            <person name="Barrasa J.M."/>
            <person name="Sanchez-Garcia M."/>
            <person name="Camarero S."/>
            <person name="Miyauchi S."/>
            <person name="Serrano A."/>
            <person name="Linde D."/>
            <person name="Babiker R."/>
            <person name="Drula E."/>
            <person name="Ayuso-Fernandez I."/>
            <person name="Pacheco R."/>
            <person name="Padilla G."/>
            <person name="Ferreira P."/>
            <person name="Barriuso J."/>
            <person name="Kellner H."/>
            <person name="Castanera R."/>
            <person name="Alfaro M."/>
            <person name="Ramirez L."/>
            <person name="Pisabarro A.G."/>
            <person name="Kuo A."/>
            <person name="Tritt A."/>
            <person name="Lipzen A."/>
            <person name="He G."/>
            <person name="Yan M."/>
            <person name="Ng V."/>
            <person name="Cullen D."/>
            <person name="Martin F."/>
            <person name="Rosso M.-N."/>
            <person name="Henrissat B."/>
            <person name="Hibbett D."/>
            <person name="Martinez A.T."/>
            <person name="Grigoriev I.V."/>
        </authorList>
    </citation>
    <scope>NUCLEOTIDE SEQUENCE</scope>
    <source>
        <strain evidence="1">CBS 247.69</strain>
    </source>
</reference>
<dbReference type="Proteomes" id="UP000807353">
    <property type="component" value="Unassembled WGS sequence"/>
</dbReference>
<dbReference type="EMBL" id="MU150326">
    <property type="protein sequence ID" value="KAF9458982.1"/>
    <property type="molecule type" value="Genomic_DNA"/>
</dbReference>
<evidence type="ECO:0000313" key="1">
    <source>
        <dbReference type="EMBL" id="KAF9458982.1"/>
    </source>
</evidence>
<name>A0A9P5XYM8_9AGAR</name>
<gene>
    <name evidence="1" type="ORF">BDZ94DRAFT_1269331</name>
</gene>
<dbReference type="PANTHER" id="PTHR42815:SF2">
    <property type="entry name" value="FAD-BINDING, PUTATIVE (AFU_ORTHOLOGUE AFUA_6G07600)-RELATED"/>
    <property type="match status" value="1"/>
</dbReference>
<comment type="caution">
    <text evidence="1">The sequence shown here is derived from an EMBL/GenBank/DDBJ whole genome shotgun (WGS) entry which is preliminary data.</text>
</comment>
<keyword evidence="2" id="KW-1185">Reference proteome</keyword>
<sequence length="170" mass="18711">MTEDTSDRALKGWHPGEAAVQDIIHLPARVPITAVVNRLPEQHRLFHTTRLHFLPITTLDNQGRPWASVLTPTSGDAPFISSSDDTHLQIKARVWDGDPAVRNLVNWGSAKDKVLISALGIEVSTRRRNKFAGYVESAEVKDNSVLLNIAVNEALGCAIFFAVLQAHLDC</sequence>
<accession>A0A9P5XYM8</accession>
<organism evidence="1 2">
    <name type="scientific">Collybia nuda</name>
    <dbReference type="NCBI Taxonomy" id="64659"/>
    <lineage>
        <taxon>Eukaryota</taxon>
        <taxon>Fungi</taxon>
        <taxon>Dikarya</taxon>
        <taxon>Basidiomycota</taxon>
        <taxon>Agaricomycotina</taxon>
        <taxon>Agaricomycetes</taxon>
        <taxon>Agaricomycetidae</taxon>
        <taxon>Agaricales</taxon>
        <taxon>Tricholomatineae</taxon>
        <taxon>Clitocybaceae</taxon>
        <taxon>Collybia</taxon>
    </lineage>
</organism>